<accession>A0ABV0B9U3</accession>
<protein>
    <submittedName>
        <fullName evidence="1">Uncharacterized protein</fullName>
    </submittedName>
</protein>
<name>A0ABV0B9U3_9SPHN</name>
<dbReference type="EMBL" id="JBDIZK010000008">
    <property type="protein sequence ID" value="MEN3748344.1"/>
    <property type="molecule type" value="Genomic_DNA"/>
</dbReference>
<keyword evidence="2" id="KW-1185">Reference proteome</keyword>
<gene>
    <name evidence="1" type="ORF">TPR58_14310</name>
</gene>
<evidence type="ECO:0000313" key="1">
    <source>
        <dbReference type="EMBL" id="MEN3748344.1"/>
    </source>
</evidence>
<organism evidence="1 2">
    <name type="scientific">Sphingomonas rustica</name>
    <dbReference type="NCBI Taxonomy" id="3103142"/>
    <lineage>
        <taxon>Bacteria</taxon>
        <taxon>Pseudomonadati</taxon>
        <taxon>Pseudomonadota</taxon>
        <taxon>Alphaproteobacteria</taxon>
        <taxon>Sphingomonadales</taxon>
        <taxon>Sphingomonadaceae</taxon>
        <taxon>Sphingomonas</taxon>
    </lineage>
</organism>
<sequence>MAATSHFSPIRIRDTSLLASGSVYMNERPKLGREQGGLDVHLWVEPARSDSCSFRKPQGVLNFNAEVLIGALDLGMAEVAKKGVEGQCGQ</sequence>
<proteinExistence type="predicted"/>
<evidence type="ECO:0000313" key="2">
    <source>
        <dbReference type="Proteomes" id="UP001427805"/>
    </source>
</evidence>
<dbReference type="RefSeq" id="WP_346247366.1">
    <property type="nucleotide sequence ID" value="NZ_JBDIZK010000008.1"/>
</dbReference>
<reference evidence="1 2" key="1">
    <citation type="submission" date="2024-05" db="EMBL/GenBank/DDBJ databases">
        <title>Sphingomonas sp. HF-S3 16S ribosomal RNA gene Genome sequencing and assembly.</title>
        <authorList>
            <person name="Lee H."/>
        </authorList>
    </citation>
    <scope>NUCLEOTIDE SEQUENCE [LARGE SCALE GENOMIC DNA]</scope>
    <source>
        <strain evidence="1 2">HF-S3</strain>
    </source>
</reference>
<comment type="caution">
    <text evidence="1">The sequence shown here is derived from an EMBL/GenBank/DDBJ whole genome shotgun (WGS) entry which is preliminary data.</text>
</comment>
<dbReference type="Proteomes" id="UP001427805">
    <property type="component" value="Unassembled WGS sequence"/>
</dbReference>